<protein>
    <submittedName>
        <fullName evidence="2">Uncharacterized protein</fullName>
    </submittedName>
</protein>
<reference evidence="2" key="1">
    <citation type="journal article" date="2019" name="Environ. Microbiol.">
        <title>Fungal ecological strategies reflected in gene transcription - a case study of two litter decomposers.</title>
        <authorList>
            <person name="Barbi F."/>
            <person name="Kohler A."/>
            <person name="Barry K."/>
            <person name="Baskaran P."/>
            <person name="Daum C."/>
            <person name="Fauchery L."/>
            <person name="Ihrmark K."/>
            <person name="Kuo A."/>
            <person name="LaButti K."/>
            <person name="Lipzen A."/>
            <person name="Morin E."/>
            <person name="Grigoriev I.V."/>
            <person name="Henrissat B."/>
            <person name="Lindahl B."/>
            <person name="Martin F."/>
        </authorList>
    </citation>
    <scope>NUCLEOTIDE SEQUENCE</scope>
    <source>
        <strain evidence="2">JB14</strain>
    </source>
</reference>
<feature type="region of interest" description="Disordered" evidence="1">
    <location>
        <begin position="313"/>
        <end position="384"/>
    </location>
</feature>
<dbReference type="OrthoDB" id="2919784at2759"/>
<name>A0A6A4GXJ4_9AGAR</name>
<feature type="compositionally biased region" description="Basic and acidic residues" evidence="1">
    <location>
        <begin position="353"/>
        <end position="365"/>
    </location>
</feature>
<accession>A0A6A4GXJ4</accession>
<sequence>MDFSFDSDVTAASTRPLFEYSSTGGGSCSNPRSGSTAATELDVSSFQSGGFSDFTLDLSCLSNPSSPASLPSTPLISENGMNILPAPAPSSPLLTPVEESARSSPVPEKSSPKLSTMNRATSMMRMSLPAMKYIGRGTPVDPTRRSEWGGRKSEDVTEDGMLFSGDRARSLDSHTHPPRRSFDWQPGSGPRALSPLHMDLDSSLEDHSQKFLEPLPESSKIQIQVDSDPAEWESVMKTVLGSSGASSSPNPHLADGTSSRRNSQGPVPGLPQHPNGFDIVLGLNSALDLGLGLGKGMNFFDLGLIPDTGRDTPSVYSLAPESPEATQPPSEEKPNHELGSPESNQDGSAPSQEHAEQQQEQHSSEDDASGSTAAEVKARVMPFEPKAMRDVRRMQWWQRAVSKLRKVQKFIKTPSRI</sequence>
<dbReference type="AlphaFoldDB" id="A0A6A4GXJ4"/>
<gene>
    <name evidence="2" type="ORF">BT96DRAFT_340526</name>
</gene>
<feature type="region of interest" description="Disordered" evidence="1">
    <location>
        <begin position="16"/>
        <end position="36"/>
    </location>
</feature>
<organism evidence="2 3">
    <name type="scientific">Gymnopus androsaceus JB14</name>
    <dbReference type="NCBI Taxonomy" id="1447944"/>
    <lineage>
        <taxon>Eukaryota</taxon>
        <taxon>Fungi</taxon>
        <taxon>Dikarya</taxon>
        <taxon>Basidiomycota</taxon>
        <taxon>Agaricomycotina</taxon>
        <taxon>Agaricomycetes</taxon>
        <taxon>Agaricomycetidae</taxon>
        <taxon>Agaricales</taxon>
        <taxon>Marasmiineae</taxon>
        <taxon>Omphalotaceae</taxon>
        <taxon>Gymnopus</taxon>
    </lineage>
</organism>
<evidence type="ECO:0000313" key="2">
    <source>
        <dbReference type="EMBL" id="KAE9390599.1"/>
    </source>
</evidence>
<feature type="compositionally biased region" description="Polar residues" evidence="1">
    <location>
        <begin position="241"/>
        <end position="265"/>
    </location>
</feature>
<feature type="compositionally biased region" description="Polar residues" evidence="1">
    <location>
        <begin position="341"/>
        <end position="350"/>
    </location>
</feature>
<feature type="region of interest" description="Disordered" evidence="1">
    <location>
        <begin position="84"/>
        <end position="115"/>
    </location>
</feature>
<feature type="region of interest" description="Disordered" evidence="1">
    <location>
        <begin position="241"/>
        <end position="273"/>
    </location>
</feature>
<feature type="compositionally biased region" description="Basic and acidic residues" evidence="1">
    <location>
        <begin position="142"/>
        <end position="155"/>
    </location>
</feature>
<proteinExistence type="predicted"/>
<evidence type="ECO:0000256" key="1">
    <source>
        <dbReference type="SAM" id="MobiDB-lite"/>
    </source>
</evidence>
<keyword evidence="3" id="KW-1185">Reference proteome</keyword>
<feature type="compositionally biased region" description="Basic and acidic residues" evidence="1">
    <location>
        <begin position="166"/>
        <end position="175"/>
    </location>
</feature>
<dbReference type="Proteomes" id="UP000799118">
    <property type="component" value="Unassembled WGS sequence"/>
</dbReference>
<evidence type="ECO:0000313" key="3">
    <source>
        <dbReference type="Proteomes" id="UP000799118"/>
    </source>
</evidence>
<dbReference type="EMBL" id="ML769652">
    <property type="protein sequence ID" value="KAE9390599.1"/>
    <property type="molecule type" value="Genomic_DNA"/>
</dbReference>
<feature type="region of interest" description="Disordered" evidence="1">
    <location>
        <begin position="133"/>
        <end position="197"/>
    </location>
</feature>